<dbReference type="Gene3D" id="3.90.640.10">
    <property type="entry name" value="Actin, Chain A, domain 4"/>
    <property type="match status" value="1"/>
</dbReference>
<dbReference type="SMART" id="SM00268">
    <property type="entry name" value="ACTIN"/>
    <property type="match status" value="1"/>
</dbReference>
<dbReference type="InParanoid" id="A2DKB8"/>
<dbReference type="RefSeq" id="XP_001580081.1">
    <property type="nucleotide sequence ID" value="XM_001580031.1"/>
</dbReference>
<dbReference type="PANTHER" id="PTHR11937">
    <property type="entry name" value="ACTIN"/>
    <property type="match status" value="1"/>
</dbReference>
<dbReference type="AlphaFoldDB" id="A2DKB8"/>
<dbReference type="CDD" id="cd10169">
    <property type="entry name" value="ASKHA_NBD_actin-like"/>
    <property type="match status" value="1"/>
</dbReference>
<dbReference type="OrthoDB" id="5132116at2759"/>
<protein>
    <submittedName>
        <fullName evidence="2">Actin family protein</fullName>
    </submittedName>
</protein>
<dbReference type="STRING" id="5722.A2DKB8"/>
<accession>A2DKB8</accession>
<organism evidence="2 3">
    <name type="scientific">Trichomonas vaginalis (strain ATCC PRA-98 / G3)</name>
    <dbReference type="NCBI Taxonomy" id="412133"/>
    <lineage>
        <taxon>Eukaryota</taxon>
        <taxon>Metamonada</taxon>
        <taxon>Parabasalia</taxon>
        <taxon>Trichomonadida</taxon>
        <taxon>Trichomonadidae</taxon>
        <taxon>Trichomonas</taxon>
    </lineage>
</organism>
<dbReference type="VEuPathDB" id="TrichDB:TVAGG3_0996000"/>
<evidence type="ECO:0000256" key="1">
    <source>
        <dbReference type="RuleBase" id="RU000487"/>
    </source>
</evidence>
<dbReference type="VEuPathDB" id="TrichDB:TVAG_189860"/>
<reference evidence="2" key="1">
    <citation type="submission" date="2006-10" db="EMBL/GenBank/DDBJ databases">
        <authorList>
            <person name="Amadeo P."/>
            <person name="Zhao Q."/>
            <person name="Wortman J."/>
            <person name="Fraser-Liggett C."/>
            <person name="Carlton J."/>
        </authorList>
    </citation>
    <scope>NUCLEOTIDE SEQUENCE</scope>
    <source>
        <strain evidence="2">G3</strain>
    </source>
</reference>
<dbReference type="SUPFAM" id="SSF53067">
    <property type="entry name" value="Actin-like ATPase domain"/>
    <property type="match status" value="2"/>
</dbReference>
<keyword evidence="3" id="KW-1185">Reference proteome</keyword>
<evidence type="ECO:0000313" key="2">
    <source>
        <dbReference type="EMBL" id="EAY19095.1"/>
    </source>
</evidence>
<comment type="similarity">
    <text evidence="1">Belongs to the actin family.</text>
</comment>
<gene>
    <name evidence="2" type="ORF">TVAG_189860</name>
</gene>
<dbReference type="EMBL" id="DS113211">
    <property type="protein sequence ID" value="EAY19095.1"/>
    <property type="molecule type" value="Genomic_DNA"/>
</dbReference>
<dbReference type="SMR" id="A2DKB8"/>
<sequence>MGKATLVFDFGSDTIKAGLSTSEKPDFIIPSDFPEDNINFPINMPLPADKKLKKAIANGEIACKERIAFIIGSVFDKLLGENEPDELRVVLTETPFSSLEHIKYLSDFCFDLLEAQAISIKPQAYFTAISYAINTCICLDIGHDVMQCIPLVDDYVIPQAIKRSYLAGHSLDLFTARLTLDMDQISTGEDLKKVREMKETNAEVPLPNLRSKMASIEDNEDLMFNLTCGETLFRPALNEQSASDPDNPTADPEISQFIESLSAAEIIAKSIEASDLPARGELWKNIILTGGTSKLKGLKERLLNELTELNPLNAKPRMYFPEDPITSCWKGEALSAKFDAEENWLFAEQYKADPKAVFEKFRLFGTSFAPPK</sequence>
<dbReference type="Proteomes" id="UP000001542">
    <property type="component" value="Unassembled WGS sequence"/>
</dbReference>
<dbReference type="eggNOG" id="KOG0676">
    <property type="taxonomic scope" value="Eukaryota"/>
</dbReference>
<dbReference type="InterPro" id="IPR043129">
    <property type="entry name" value="ATPase_NBD"/>
</dbReference>
<evidence type="ECO:0000313" key="3">
    <source>
        <dbReference type="Proteomes" id="UP000001542"/>
    </source>
</evidence>
<dbReference type="Gene3D" id="3.30.420.40">
    <property type="match status" value="2"/>
</dbReference>
<dbReference type="InterPro" id="IPR004000">
    <property type="entry name" value="Actin"/>
</dbReference>
<reference evidence="2" key="2">
    <citation type="journal article" date="2007" name="Science">
        <title>Draft genome sequence of the sexually transmitted pathogen Trichomonas vaginalis.</title>
        <authorList>
            <person name="Carlton J.M."/>
            <person name="Hirt R.P."/>
            <person name="Silva J.C."/>
            <person name="Delcher A.L."/>
            <person name="Schatz M."/>
            <person name="Zhao Q."/>
            <person name="Wortman J.R."/>
            <person name="Bidwell S.L."/>
            <person name="Alsmark U.C.M."/>
            <person name="Besteiro S."/>
            <person name="Sicheritz-Ponten T."/>
            <person name="Noel C.J."/>
            <person name="Dacks J.B."/>
            <person name="Foster P.G."/>
            <person name="Simillion C."/>
            <person name="Van de Peer Y."/>
            <person name="Miranda-Saavedra D."/>
            <person name="Barton G.J."/>
            <person name="Westrop G.D."/>
            <person name="Mueller S."/>
            <person name="Dessi D."/>
            <person name="Fiori P.L."/>
            <person name="Ren Q."/>
            <person name="Paulsen I."/>
            <person name="Zhang H."/>
            <person name="Bastida-Corcuera F.D."/>
            <person name="Simoes-Barbosa A."/>
            <person name="Brown M.T."/>
            <person name="Hayes R.D."/>
            <person name="Mukherjee M."/>
            <person name="Okumura C.Y."/>
            <person name="Schneider R."/>
            <person name="Smith A.J."/>
            <person name="Vanacova S."/>
            <person name="Villalvazo M."/>
            <person name="Haas B.J."/>
            <person name="Pertea M."/>
            <person name="Feldblyum T.V."/>
            <person name="Utterback T.R."/>
            <person name="Shu C.L."/>
            <person name="Osoegawa K."/>
            <person name="de Jong P.J."/>
            <person name="Hrdy I."/>
            <person name="Horvathova L."/>
            <person name="Zubacova Z."/>
            <person name="Dolezal P."/>
            <person name="Malik S.B."/>
            <person name="Logsdon J.M. Jr."/>
            <person name="Henze K."/>
            <person name="Gupta A."/>
            <person name="Wang C.C."/>
            <person name="Dunne R.L."/>
            <person name="Upcroft J.A."/>
            <person name="Upcroft P."/>
            <person name="White O."/>
            <person name="Salzberg S.L."/>
            <person name="Tang P."/>
            <person name="Chiu C.-H."/>
            <person name="Lee Y.-S."/>
            <person name="Embley T.M."/>
            <person name="Coombs G.H."/>
            <person name="Mottram J.C."/>
            <person name="Tachezy J."/>
            <person name="Fraser-Liggett C.M."/>
            <person name="Johnson P.J."/>
        </authorList>
    </citation>
    <scope>NUCLEOTIDE SEQUENCE [LARGE SCALE GENOMIC DNA]</scope>
    <source>
        <strain evidence="2">G3</strain>
    </source>
</reference>
<name>A2DKB8_TRIV3</name>
<dbReference type="KEGG" id="tva:5464615"/>
<proteinExistence type="inferred from homology"/>
<dbReference type="Pfam" id="PF00022">
    <property type="entry name" value="Actin"/>
    <property type="match status" value="2"/>
</dbReference>